<protein>
    <submittedName>
        <fullName evidence="1">Uncharacterized protein</fullName>
    </submittedName>
</protein>
<proteinExistence type="predicted"/>
<name>A0A6G5AI81_RHIMP</name>
<sequence>MRTCREASLWSQWQKRHTRTKRRITKAFSFTTAAFPFFGASRLLVRVPMPSSRASVALQGCSRSSAREVWKDFVEYEVVCQGDEMRLKQNGRYFCQTQVQMGVTSLARPKSLCT</sequence>
<reference evidence="1" key="1">
    <citation type="submission" date="2020-03" db="EMBL/GenBank/DDBJ databases">
        <title>A transcriptome and proteome of the tick Rhipicephalus microplus shaped by the genetic composition of its hosts and developmental stage.</title>
        <authorList>
            <person name="Garcia G.R."/>
            <person name="Ribeiro J.M.C."/>
            <person name="Maruyama S.R."/>
            <person name="Gardinasse L.G."/>
            <person name="Nelson K."/>
            <person name="Ferreira B.R."/>
            <person name="Andrade T.G."/>
            <person name="Santos I.K.F.M."/>
        </authorList>
    </citation>
    <scope>NUCLEOTIDE SEQUENCE</scope>
    <source>
        <strain evidence="1">NSGR</strain>
        <tissue evidence="1">Salivary glands</tissue>
    </source>
</reference>
<organism evidence="1">
    <name type="scientific">Rhipicephalus microplus</name>
    <name type="common">Cattle tick</name>
    <name type="synonym">Boophilus microplus</name>
    <dbReference type="NCBI Taxonomy" id="6941"/>
    <lineage>
        <taxon>Eukaryota</taxon>
        <taxon>Metazoa</taxon>
        <taxon>Ecdysozoa</taxon>
        <taxon>Arthropoda</taxon>
        <taxon>Chelicerata</taxon>
        <taxon>Arachnida</taxon>
        <taxon>Acari</taxon>
        <taxon>Parasitiformes</taxon>
        <taxon>Ixodida</taxon>
        <taxon>Ixodoidea</taxon>
        <taxon>Ixodidae</taxon>
        <taxon>Rhipicephalinae</taxon>
        <taxon>Rhipicephalus</taxon>
        <taxon>Boophilus</taxon>
    </lineage>
</organism>
<dbReference type="EMBL" id="GIKN01007720">
    <property type="protein sequence ID" value="NIE49993.1"/>
    <property type="molecule type" value="Transcribed_RNA"/>
</dbReference>
<evidence type="ECO:0000313" key="1">
    <source>
        <dbReference type="EMBL" id="NIE49993.1"/>
    </source>
</evidence>
<dbReference type="AlphaFoldDB" id="A0A6G5AI81"/>
<accession>A0A6G5AI81</accession>